<dbReference type="Proteomes" id="UP001172386">
    <property type="component" value="Unassembled WGS sequence"/>
</dbReference>
<evidence type="ECO:0000313" key="2">
    <source>
        <dbReference type="Proteomes" id="UP001172386"/>
    </source>
</evidence>
<keyword evidence="2" id="KW-1185">Reference proteome</keyword>
<gene>
    <name evidence="1" type="ORF">H2198_003169</name>
</gene>
<accession>A0ACC3ACF8</accession>
<comment type="caution">
    <text evidence="1">The sequence shown here is derived from an EMBL/GenBank/DDBJ whole genome shotgun (WGS) entry which is preliminary data.</text>
</comment>
<dbReference type="EMBL" id="JAPDRQ010000041">
    <property type="protein sequence ID" value="KAJ9659293.1"/>
    <property type="molecule type" value="Genomic_DNA"/>
</dbReference>
<proteinExistence type="predicted"/>
<reference evidence="1" key="1">
    <citation type="submission" date="2022-10" db="EMBL/GenBank/DDBJ databases">
        <title>Culturing micro-colonial fungi from biological soil crusts in the Mojave desert and describing Neophaeococcomyces mojavensis, and introducing the new genera and species Taxawa tesnikishii.</title>
        <authorList>
            <person name="Kurbessoian T."/>
            <person name="Stajich J.E."/>
        </authorList>
    </citation>
    <scope>NUCLEOTIDE SEQUENCE</scope>
    <source>
        <strain evidence="1">JES_112</strain>
    </source>
</reference>
<protein>
    <submittedName>
        <fullName evidence="1">Uncharacterized protein</fullName>
    </submittedName>
</protein>
<organism evidence="1 2">
    <name type="scientific">Neophaeococcomyces mojaviensis</name>
    <dbReference type="NCBI Taxonomy" id="3383035"/>
    <lineage>
        <taxon>Eukaryota</taxon>
        <taxon>Fungi</taxon>
        <taxon>Dikarya</taxon>
        <taxon>Ascomycota</taxon>
        <taxon>Pezizomycotina</taxon>
        <taxon>Eurotiomycetes</taxon>
        <taxon>Chaetothyriomycetidae</taxon>
        <taxon>Chaetothyriales</taxon>
        <taxon>Chaetothyriales incertae sedis</taxon>
        <taxon>Neophaeococcomyces</taxon>
    </lineage>
</organism>
<sequence>MTVPKIVMSRSSAEIFKTHRLPSLDVTGLGTSVESVEGTRNDRDDTVLHEPPVIRRPSPPLEGATQEQTRNTRRHTDNEDKRQSIIDPSSVRLSFVGSISSLDMPLLLEEGFQKLYRLYEQNTPKAAHLPYSVSITEIPLMTIADSLEAQIKEQNHALEKCADNIAALNHTATRTQQDMISLELQYSLTRQEANMRAMAPEDVRLRLKWLKEEIARVNVDKENLIRHNVDSEKDRDRLRKELVDMLEIRQDNQKLKQINLQLGLTQKEMQKQLDSSNERLEELRFALQSVPSPIRKMCAKILVPDGEGQENVKPKKHKRGSSKFSFY</sequence>
<evidence type="ECO:0000313" key="1">
    <source>
        <dbReference type="EMBL" id="KAJ9659293.1"/>
    </source>
</evidence>
<name>A0ACC3ACF8_9EURO</name>